<feature type="transmembrane region" description="Helical" evidence="1">
    <location>
        <begin position="27"/>
        <end position="46"/>
    </location>
</feature>
<name>A0A433JQ23_9MICO</name>
<dbReference type="EMBL" id="RZGZ01000004">
    <property type="protein sequence ID" value="RUQ98286.1"/>
    <property type="molecule type" value="Genomic_DNA"/>
</dbReference>
<evidence type="ECO:0000313" key="2">
    <source>
        <dbReference type="EMBL" id="RUQ98286.1"/>
    </source>
</evidence>
<dbReference type="AlphaFoldDB" id="A0A433JQ23"/>
<evidence type="ECO:0000256" key="1">
    <source>
        <dbReference type="SAM" id="Phobius"/>
    </source>
</evidence>
<dbReference type="RefSeq" id="WP_127051140.1">
    <property type="nucleotide sequence ID" value="NZ_RZGZ01000004.1"/>
</dbReference>
<keyword evidence="1" id="KW-0812">Transmembrane</keyword>
<sequence length="237" mass="24705">MSDTRNGDTGSATNGGAYDRADLRGPAVIVGAIGLAAGVLGTAVVVTHGPVVKKWWSAHVAPAVSSVTRRVLRRNGLPDQAASDSSVILTKSTLRSFSRRVSVAAENARVGATAGRLALDLVELLLAASIIADRMRTRSDDDHEADALVPELSTAMAALSSPPVVDAVNRVLSVEDPALDAETRSIVARVFDGGFVASGGYVPVRSERVESALRITRSAIPVPRSAPGSTEDVRHRP</sequence>
<gene>
    <name evidence="2" type="ORF">ELQ94_14880</name>
</gene>
<organism evidence="2 3">
    <name type="scientific">Labedella endophytica</name>
    <dbReference type="NCBI Taxonomy" id="1523160"/>
    <lineage>
        <taxon>Bacteria</taxon>
        <taxon>Bacillati</taxon>
        <taxon>Actinomycetota</taxon>
        <taxon>Actinomycetes</taxon>
        <taxon>Micrococcales</taxon>
        <taxon>Microbacteriaceae</taxon>
        <taxon>Labedella</taxon>
    </lineage>
</organism>
<reference evidence="2 3" key="1">
    <citation type="submission" date="2018-12" db="EMBL/GenBank/DDBJ databases">
        <authorList>
            <person name="Li F."/>
        </authorList>
    </citation>
    <scope>NUCLEOTIDE SEQUENCE [LARGE SCALE GENOMIC DNA]</scope>
    <source>
        <strain evidence="2 3">EGI 6500705</strain>
    </source>
</reference>
<keyword evidence="3" id="KW-1185">Reference proteome</keyword>
<accession>A0A433JQ23</accession>
<proteinExistence type="predicted"/>
<dbReference type="Proteomes" id="UP000274909">
    <property type="component" value="Unassembled WGS sequence"/>
</dbReference>
<keyword evidence="1" id="KW-1133">Transmembrane helix</keyword>
<protein>
    <submittedName>
        <fullName evidence="2">Uncharacterized protein</fullName>
    </submittedName>
</protein>
<comment type="caution">
    <text evidence="2">The sequence shown here is derived from an EMBL/GenBank/DDBJ whole genome shotgun (WGS) entry which is preliminary data.</text>
</comment>
<evidence type="ECO:0000313" key="3">
    <source>
        <dbReference type="Proteomes" id="UP000274909"/>
    </source>
</evidence>
<keyword evidence="1" id="KW-0472">Membrane</keyword>